<evidence type="ECO:0000313" key="2">
    <source>
        <dbReference type="EMBL" id="MFC6260742.1"/>
    </source>
</evidence>
<protein>
    <submittedName>
        <fullName evidence="2">Uncharacterized protein</fullName>
    </submittedName>
</protein>
<dbReference type="RefSeq" id="WP_382333250.1">
    <property type="nucleotide sequence ID" value="NZ_JBHSSI010000037.1"/>
</dbReference>
<keyword evidence="3" id="KW-1185">Reference proteome</keyword>
<gene>
    <name evidence="2" type="ORF">ACFP1C_07225</name>
</gene>
<dbReference type="EMBL" id="JBHSSI010000037">
    <property type="protein sequence ID" value="MFC6260742.1"/>
    <property type="molecule type" value="Genomic_DNA"/>
</dbReference>
<proteinExistence type="predicted"/>
<keyword evidence="1" id="KW-0472">Membrane</keyword>
<feature type="transmembrane region" description="Helical" evidence="1">
    <location>
        <begin position="14"/>
        <end position="37"/>
    </location>
</feature>
<keyword evidence="1" id="KW-1133">Transmembrane helix</keyword>
<keyword evidence="1" id="KW-0812">Transmembrane</keyword>
<evidence type="ECO:0000313" key="3">
    <source>
        <dbReference type="Proteomes" id="UP001596283"/>
    </source>
</evidence>
<comment type="caution">
    <text evidence="2">The sequence shown here is derived from an EMBL/GenBank/DDBJ whole genome shotgun (WGS) entry which is preliminary data.</text>
</comment>
<sequence>METGETMSASTEAILIEIVFGLGALIVIGGLLSLVVMKRHHQSMRPAMTVVLCGAGLVIIAILLNVLVFKTYDHVRVKKNQYYEATSLTTNMRASLASSRTANQPVSTQSKKASKNVTYLIKHLNQSKIAVKRAQVAQHELTTQKQPDSKLVRRNYRLILTGYFAGIIRQPATAQRVSQHAYHQVTTYSLTK</sequence>
<evidence type="ECO:0000256" key="1">
    <source>
        <dbReference type="SAM" id="Phobius"/>
    </source>
</evidence>
<feature type="transmembrane region" description="Helical" evidence="1">
    <location>
        <begin position="49"/>
        <end position="69"/>
    </location>
</feature>
<organism evidence="2 3">
    <name type="scientific">Levilactobacillus fujinensis</name>
    <dbReference type="NCBI Taxonomy" id="2486024"/>
    <lineage>
        <taxon>Bacteria</taxon>
        <taxon>Bacillati</taxon>
        <taxon>Bacillota</taxon>
        <taxon>Bacilli</taxon>
        <taxon>Lactobacillales</taxon>
        <taxon>Lactobacillaceae</taxon>
        <taxon>Levilactobacillus</taxon>
    </lineage>
</organism>
<name>A0ABW1TGR7_9LACO</name>
<reference evidence="3" key="1">
    <citation type="journal article" date="2019" name="Int. J. Syst. Evol. Microbiol.">
        <title>The Global Catalogue of Microorganisms (GCM) 10K type strain sequencing project: providing services to taxonomists for standard genome sequencing and annotation.</title>
        <authorList>
            <consortium name="The Broad Institute Genomics Platform"/>
            <consortium name="The Broad Institute Genome Sequencing Center for Infectious Disease"/>
            <person name="Wu L."/>
            <person name="Ma J."/>
        </authorList>
    </citation>
    <scope>NUCLEOTIDE SEQUENCE [LARGE SCALE GENOMIC DNA]</scope>
    <source>
        <strain evidence="3">CCM 8908</strain>
    </source>
</reference>
<accession>A0ABW1TGR7</accession>
<dbReference type="Proteomes" id="UP001596283">
    <property type="component" value="Unassembled WGS sequence"/>
</dbReference>